<dbReference type="Proteomes" id="UP000236546">
    <property type="component" value="Unassembled WGS sequence"/>
</dbReference>
<sequence>MDPLKHLESDTTNFFTSVGITRQACDDWLRRFYAGSFTPLLEQSNSSYSVCVGQDQDRILQFRLKSSTLDADCINLAQRIYGSRVPAVVVEAQLGDDDGETPPVLVYSIDCVRGTDFSSFLLYRDEAMLTSMERNAACRRNLTRDFAHFFAAAWNSPRQLIVEDRALEKQMHIDNLQSLLCLPAEFHPIIQACINQIDAIMRLPMVVYHTNLAKEDFTVDREGQLVGILSWSRLAIGPFGLNLHSLEEIYGDFSLQYGRSNFLDHKDLQCLFWDSLSRAVGGLTPRETRSIKVAMIVGFLQRWGLAWKLATYPGPELASTVDEISHTNLAVMRSYLIDPTTRFEGVKELLV</sequence>
<reference evidence="1 2" key="1">
    <citation type="submission" date="2017-02" db="EMBL/GenBank/DDBJ databases">
        <title>Genomes of Trichoderma spp. with biocontrol activity.</title>
        <authorList>
            <person name="Gardiner D."/>
            <person name="Kazan K."/>
            <person name="Vos C."/>
            <person name="Harvey P."/>
        </authorList>
    </citation>
    <scope>NUCLEOTIDE SEQUENCE [LARGE SCALE GENOMIC DNA]</scope>
    <source>
        <strain evidence="1 2">A5MH</strain>
    </source>
</reference>
<gene>
    <name evidence="1" type="ORF">TGAMA5MH_05278</name>
</gene>
<dbReference type="EMBL" id="MTYH01000050">
    <property type="protein sequence ID" value="PNP42537.1"/>
    <property type="molecule type" value="Genomic_DNA"/>
</dbReference>
<protein>
    <recommendedName>
        <fullName evidence="3">Aminoglycoside phosphotransferase domain-containing protein</fullName>
    </recommendedName>
</protein>
<organism evidence="1 2">
    <name type="scientific">Trichoderma gamsii</name>
    <dbReference type="NCBI Taxonomy" id="398673"/>
    <lineage>
        <taxon>Eukaryota</taxon>
        <taxon>Fungi</taxon>
        <taxon>Dikarya</taxon>
        <taxon>Ascomycota</taxon>
        <taxon>Pezizomycotina</taxon>
        <taxon>Sordariomycetes</taxon>
        <taxon>Hypocreomycetidae</taxon>
        <taxon>Hypocreales</taxon>
        <taxon>Hypocreaceae</taxon>
        <taxon>Trichoderma</taxon>
    </lineage>
</organism>
<evidence type="ECO:0000313" key="1">
    <source>
        <dbReference type="EMBL" id="PNP42537.1"/>
    </source>
</evidence>
<dbReference type="OrthoDB" id="5598852at2759"/>
<name>A0A2K0TAK2_9HYPO</name>
<comment type="caution">
    <text evidence="1">The sequence shown here is derived from an EMBL/GenBank/DDBJ whole genome shotgun (WGS) entry which is preliminary data.</text>
</comment>
<accession>A0A2K0TAK2</accession>
<dbReference type="AlphaFoldDB" id="A0A2K0TAK2"/>
<evidence type="ECO:0008006" key="3">
    <source>
        <dbReference type="Google" id="ProtNLM"/>
    </source>
</evidence>
<evidence type="ECO:0000313" key="2">
    <source>
        <dbReference type="Proteomes" id="UP000236546"/>
    </source>
</evidence>
<proteinExistence type="predicted"/>